<dbReference type="InterPro" id="IPR050272">
    <property type="entry name" value="Isochorismatase-like_hydrls"/>
</dbReference>
<comment type="caution">
    <text evidence="3">The sequence shown here is derived from an EMBL/GenBank/DDBJ whole genome shotgun (WGS) entry which is preliminary data.</text>
</comment>
<feature type="domain" description="Isochorismatase-like" evidence="2">
    <location>
        <begin position="25"/>
        <end position="189"/>
    </location>
</feature>
<keyword evidence="4" id="KW-1185">Reference proteome</keyword>
<dbReference type="SUPFAM" id="SSF52499">
    <property type="entry name" value="Isochorismatase-like hydrolases"/>
    <property type="match status" value="1"/>
</dbReference>
<gene>
    <name evidence="3" type="ORF">CJ014_01185</name>
</gene>
<evidence type="ECO:0000313" key="4">
    <source>
        <dbReference type="Proteomes" id="UP000231070"/>
    </source>
</evidence>
<dbReference type="InterPro" id="IPR036380">
    <property type="entry name" value="Isochorismatase-like_sf"/>
</dbReference>
<sequence>MRMPRTLNEIFGRSLAPARLGVAPLVLIDGQNDYLAGPLALAGVEAAVEAAGRLLDAARARGSKVVHVVQRGAAGGLFDLDGRGGAIVDRLAPRAGESVVIKTRPNGFSDTSLLAELEDLGGELIVAGFMTHNCVSSTARAALDLGLMPTVVADATATRDLPISGGIVTAADLQRAELAALADRHALVVAVADLLRG</sequence>
<dbReference type="OrthoDB" id="9794942at2"/>
<organism evidence="3 4">
    <name type="scientific">Pleomorphomonas carboxyditropha</name>
    <dbReference type="NCBI Taxonomy" id="2023338"/>
    <lineage>
        <taxon>Bacteria</taxon>
        <taxon>Pseudomonadati</taxon>
        <taxon>Pseudomonadota</taxon>
        <taxon>Alphaproteobacteria</taxon>
        <taxon>Hyphomicrobiales</taxon>
        <taxon>Pleomorphomonadaceae</taxon>
        <taxon>Pleomorphomonas</taxon>
    </lineage>
</organism>
<dbReference type="PANTHER" id="PTHR43540:SF15">
    <property type="entry name" value="BLR5631 PROTEIN"/>
    <property type="match status" value="1"/>
</dbReference>
<dbReference type="Pfam" id="PF00857">
    <property type="entry name" value="Isochorismatase"/>
    <property type="match status" value="1"/>
</dbReference>
<name>A0A2G9X318_9HYPH</name>
<proteinExistence type="predicted"/>
<dbReference type="CDD" id="cd01014">
    <property type="entry name" value="nicotinamidase_related"/>
    <property type="match status" value="1"/>
</dbReference>
<dbReference type="AlphaFoldDB" id="A0A2G9X318"/>
<reference evidence="3 4" key="1">
    <citation type="submission" date="2017-08" db="EMBL/GenBank/DDBJ databases">
        <title>Pleomorphomonas carboxidotrophicus sp. nov., a new mesophilic hydrogenogenic carboxidotroph.</title>
        <authorList>
            <person name="Esquivel-Elizondo S."/>
            <person name="Krajmalnik-Brown R."/>
            <person name="Maldonado J."/>
        </authorList>
    </citation>
    <scope>NUCLEOTIDE SEQUENCE [LARGE SCALE GENOMIC DNA]</scope>
    <source>
        <strain evidence="3 4">SVCO-16</strain>
    </source>
</reference>
<dbReference type="Gene3D" id="3.40.50.850">
    <property type="entry name" value="Isochorismatase-like"/>
    <property type="match status" value="1"/>
</dbReference>
<evidence type="ECO:0000313" key="3">
    <source>
        <dbReference type="EMBL" id="PIP01359.1"/>
    </source>
</evidence>
<dbReference type="EMBL" id="NQVN01000001">
    <property type="protein sequence ID" value="PIP01359.1"/>
    <property type="molecule type" value="Genomic_DNA"/>
</dbReference>
<evidence type="ECO:0000259" key="2">
    <source>
        <dbReference type="Pfam" id="PF00857"/>
    </source>
</evidence>
<dbReference type="PANTHER" id="PTHR43540">
    <property type="entry name" value="PEROXYUREIDOACRYLATE/UREIDOACRYLATE AMIDOHYDROLASE-RELATED"/>
    <property type="match status" value="1"/>
</dbReference>
<dbReference type="GO" id="GO:0016787">
    <property type="term" value="F:hydrolase activity"/>
    <property type="evidence" value="ECO:0007669"/>
    <property type="project" value="UniProtKB-KW"/>
</dbReference>
<keyword evidence="1" id="KW-0378">Hydrolase</keyword>
<protein>
    <recommendedName>
        <fullName evidence="2">Isochorismatase-like domain-containing protein</fullName>
    </recommendedName>
</protein>
<evidence type="ECO:0000256" key="1">
    <source>
        <dbReference type="ARBA" id="ARBA00022801"/>
    </source>
</evidence>
<dbReference type="InterPro" id="IPR000868">
    <property type="entry name" value="Isochorismatase-like_dom"/>
</dbReference>
<dbReference type="Proteomes" id="UP000231070">
    <property type="component" value="Unassembled WGS sequence"/>
</dbReference>
<accession>A0A2G9X318</accession>